<dbReference type="OrthoDB" id="9805202at2"/>
<dbReference type="InterPro" id="IPR036909">
    <property type="entry name" value="Cyt_c-like_dom_sf"/>
</dbReference>
<dbReference type="PROSITE" id="PS51007">
    <property type="entry name" value="CYTC"/>
    <property type="match status" value="1"/>
</dbReference>
<dbReference type="GO" id="GO:0009055">
    <property type="term" value="F:electron transfer activity"/>
    <property type="evidence" value="ECO:0007669"/>
    <property type="project" value="InterPro"/>
</dbReference>
<dbReference type="PANTHER" id="PTHR30600">
    <property type="entry name" value="CYTOCHROME C PEROXIDASE-RELATED"/>
    <property type="match status" value="1"/>
</dbReference>
<evidence type="ECO:0000313" key="8">
    <source>
        <dbReference type="Proteomes" id="UP000235803"/>
    </source>
</evidence>
<dbReference type="GO" id="GO:0020037">
    <property type="term" value="F:heme binding"/>
    <property type="evidence" value="ECO:0007669"/>
    <property type="project" value="InterPro"/>
</dbReference>
<gene>
    <name evidence="7" type="ORF">C1H69_18360</name>
</gene>
<feature type="domain" description="Cytochrome c" evidence="6">
    <location>
        <begin position="313"/>
        <end position="445"/>
    </location>
</feature>
<reference evidence="7 8" key="1">
    <citation type="submission" date="2018-01" db="EMBL/GenBank/DDBJ databases">
        <title>Halomonas endophytica sp. nov., isolated from storage liquid in the stems of Populus euphratica.</title>
        <authorList>
            <person name="Chen C."/>
        </authorList>
    </citation>
    <scope>NUCLEOTIDE SEQUENCE [LARGE SCALE GENOMIC DNA]</scope>
    <source>
        <strain evidence="7 8">MC28</strain>
    </source>
</reference>
<sequence length="445" mass="48872">MIRRLLPVSLLLLVGVSAAAPLETTDVSANAFSWPIAGLSEEERHAFQRGRGLFRQPWVIAPSHSPESDGLGPLYNRLSCVACHPANGRGRAPERPEQRMRSMLVRLSVPGVDADAPPRPHPAYGDQLNEEGIPGVPGEGRASIEWLEHEVLLDDGTKVSLREPRLRFSELAYGPLGADIQTSARVGQPLIGMGLLDAITQRQLQTLTDRSRRLGLNGRVNQVDDVRTGAPGSGRFGHKANQPNLRQQTAAAMHGDLGITSSLFPEQNCTPAQLACQRAPEGGQPELTDSQLNDLEFYFAHLAPPARRDRDSPRVQRGERLFQRLGCHGCHLPSITTGEHPRFPRLSHQAIQPYTDLLLHDMGEGLADHRPDFSAGGREWRTAPLWGIGLTETVNGHTEFLHDGRARNLTEAILWHGGEAQRSRDGFAALDRDAREALLAFLRSL</sequence>
<protein>
    <submittedName>
        <fullName evidence="7">Thiol oxidoreductase</fullName>
    </submittedName>
</protein>
<proteinExistence type="predicted"/>
<dbReference type="PANTHER" id="PTHR30600:SF4">
    <property type="entry name" value="CYTOCHROME C DOMAIN-CONTAINING PROTEIN"/>
    <property type="match status" value="1"/>
</dbReference>
<dbReference type="Pfam" id="PF06537">
    <property type="entry name" value="DHOR"/>
    <property type="match status" value="1"/>
</dbReference>
<name>A0A2N7TYN2_9GAMM</name>
<evidence type="ECO:0000256" key="5">
    <source>
        <dbReference type="SAM" id="SignalP"/>
    </source>
</evidence>
<evidence type="ECO:0000256" key="2">
    <source>
        <dbReference type="ARBA" id="ARBA00022723"/>
    </source>
</evidence>
<dbReference type="InterPro" id="IPR010538">
    <property type="entry name" value="DHOR"/>
</dbReference>
<dbReference type="EMBL" id="PNRF01000037">
    <property type="protein sequence ID" value="PMR73298.1"/>
    <property type="molecule type" value="Genomic_DNA"/>
</dbReference>
<keyword evidence="2 4" id="KW-0479">Metal-binding</keyword>
<organism evidence="7 8">
    <name type="scientific">Billgrantia endophytica</name>
    <dbReference type="NCBI Taxonomy" id="2033802"/>
    <lineage>
        <taxon>Bacteria</taxon>
        <taxon>Pseudomonadati</taxon>
        <taxon>Pseudomonadota</taxon>
        <taxon>Gammaproteobacteria</taxon>
        <taxon>Oceanospirillales</taxon>
        <taxon>Halomonadaceae</taxon>
        <taxon>Billgrantia</taxon>
    </lineage>
</organism>
<dbReference type="RefSeq" id="WP_102654819.1">
    <property type="nucleotide sequence ID" value="NZ_PNRF01000037.1"/>
</dbReference>
<evidence type="ECO:0000256" key="4">
    <source>
        <dbReference type="PROSITE-ProRule" id="PRU00433"/>
    </source>
</evidence>
<dbReference type="Proteomes" id="UP000235803">
    <property type="component" value="Unassembled WGS sequence"/>
</dbReference>
<evidence type="ECO:0000256" key="3">
    <source>
        <dbReference type="ARBA" id="ARBA00023004"/>
    </source>
</evidence>
<dbReference type="InterPro" id="IPR051395">
    <property type="entry name" value="Cytochrome_c_Peroxidase/MauG"/>
</dbReference>
<evidence type="ECO:0000313" key="7">
    <source>
        <dbReference type="EMBL" id="PMR73298.1"/>
    </source>
</evidence>
<comment type="caution">
    <text evidence="7">The sequence shown here is derived from an EMBL/GenBank/DDBJ whole genome shotgun (WGS) entry which is preliminary data.</text>
</comment>
<keyword evidence="3 4" id="KW-0408">Iron</keyword>
<evidence type="ECO:0000259" key="6">
    <source>
        <dbReference type="PROSITE" id="PS51007"/>
    </source>
</evidence>
<feature type="chain" id="PRO_5014653294" evidence="5">
    <location>
        <begin position="20"/>
        <end position="445"/>
    </location>
</feature>
<dbReference type="PIRSF" id="PIRSF028099">
    <property type="entry name" value="DUF1111"/>
    <property type="match status" value="1"/>
</dbReference>
<accession>A0A2N7TYN2</accession>
<dbReference type="InterPro" id="IPR009056">
    <property type="entry name" value="Cyt_c-like_dom"/>
</dbReference>
<evidence type="ECO:0000256" key="1">
    <source>
        <dbReference type="ARBA" id="ARBA00022617"/>
    </source>
</evidence>
<dbReference type="SUPFAM" id="SSF46626">
    <property type="entry name" value="Cytochrome c"/>
    <property type="match status" value="1"/>
</dbReference>
<dbReference type="GO" id="GO:0004130">
    <property type="term" value="F:cytochrome-c peroxidase activity"/>
    <property type="evidence" value="ECO:0007669"/>
    <property type="project" value="TreeGrafter"/>
</dbReference>
<keyword evidence="1 4" id="KW-0349">Heme</keyword>
<keyword evidence="5" id="KW-0732">Signal</keyword>
<dbReference type="AlphaFoldDB" id="A0A2N7TYN2"/>
<dbReference type="Gene3D" id="1.10.760.10">
    <property type="entry name" value="Cytochrome c-like domain"/>
    <property type="match status" value="1"/>
</dbReference>
<feature type="signal peptide" evidence="5">
    <location>
        <begin position="1"/>
        <end position="19"/>
    </location>
</feature>
<dbReference type="GO" id="GO:0046872">
    <property type="term" value="F:metal ion binding"/>
    <property type="evidence" value="ECO:0007669"/>
    <property type="project" value="UniProtKB-KW"/>
</dbReference>
<keyword evidence="8" id="KW-1185">Reference proteome</keyword>